<dbReference type="Pfam" id="PF13472">
    <property type="entry name" value="Lipase_GDSL_2"/>
    <property type="match status" value="1"/>
</dbReference>
<comment type="caution">
    <text evidence="2">The sequence shown here is derived from an EMBL/GenBank/DDBJ whole genome shotgun (WGS) entry which is preliminary data.</text>
</comment>
<dbReference type="InterPro" id="IPR036514">
    <property type="entry name" value="SGNH_hydro_sf"/>
</dbReference>
<sequence length="230" mass="26940">MPYIFVLGSSISYGCWDAKGGWANRLRSYIDEKNFDDKLIEKASYWYVYNLSNSGDTSEGIKKRFEAEVSSRMRMPFEDMNVDDFPPKKKIVAIFSVGLNDSAFSKKADDNKTGFNDFKSNIKQLVDKSKDRFHEIVFVGPTPVLEEKVSPFWLNEDLYYKNKEIEKYNDALKEICQERGTRFINVYPTFMERNLEELIHWDGLHPNAAGHKFIYNIVRDYLIENEIVTF</sequence>
<accession>A0A0G0W7U4</accession>
<dbReference type="SUPFAM" id="SSF52266">
    <property type="entry name" value="SGNH hydrolase"/>
    <property type="match status" value="1"/>
</dbReference>
<organism evidence="2 3">
    <name type="scientific">candidate division CPR2 bacterium GW2011_GWC1_41_48</name>
    <dbReference type="NCBI Taxonomy" id="1618344"/>
    <lineage>
        <taxon>Bacteria</taxon>
        <taxon>Bacteria division CPR2</taxon>
    </lineage>
</organism>
<evidence type="ECO:0000259" key="1">
    <source>
        <dbReference type="Pfam" id="PF13472"/>
    </source>
</evidence>
<dbReference type="Gene3D" id="3.40.50.1110">
    <property type="entry name" value="SGNH hydrolase"/>
    <property type="match status" value="1"/>
</dbReference>
<proteinExistence type="predicted"/>
<dbReference type="EMBL" id="LCBL01000003">
    <property type="protein sequence ID" value="KKS09040.1"/>
    <property type="molecule type" value="Genomic_DNA"/>
</dbReference>
<reference evidence="2 3" key="1">
    <citation type="journal article" date="2015" name="Nature">
        <title>rRNA introns, odd ribosomes, and small enigmatic genomes across a large radiation of phyla.</title>
        <authorList>
            <person name="Brown C.T."/>
            <person name="Hug L.A."/>
            <person name="Thomas B.C."/>
            <person name="Sharon I."/>
            <person name="Castelle C.J."/>
            <person name="Singh A."/>
            <person name="Wilkins M.J."/>
            <person name="Williams K.H."/>
            <person name="Banfield J.F."/>
        </authorList>
    </citation>
    <scope>NUCLEOTIDE SEQUENCE [LARGE SCALE GENOMIC DNA]</scope>
</reference>
<feature type="domain" description="SGNH hydrolase-type esterase" evidence="1">
    <location>
        <begin position="6"/>
        <end position="212"/>
    </location>
</feature>
<name>A0A0G0W7U4_UNCC2</name>
<dbReference type="PANTHER" id="PTHR30383">
    <property type="entry name" value="THIOESTERASE 1/PROTEASE 1/LYSOPHOSPHOLIPASE L1"/>
    <property type="match status" value="1"/>
</dbReference>
<protein>
    <recommendedName>
        <fullName evidence="1">SGNH hydrolase-type esterase domain-containing protein</fullName>
    </recommendedName>
</protein>
<dbReference type="AlphaFoldDB" id="A0A0G0W7U4"/>
<evidence type="ECO:0000313" key="3">
    <source>
        <dbReference type="Proteomes" id="UP000033869"/>
    </source>
</evidence>
<dbReference type="InterPro" id="IPR051532">
    <property type="entry name" value="Ester_Hydrolysis_Enzymes"/>
</dbReference>
<evidence type="ECO:0000313" key="2">
    <source>
        <dbReference type="EMBL" id="KKS09040.1"/>
    </source>
</evidence>
<dbReference type="InterPro" id="IPR013830">
    <property type="entry name" value="SGNH_hydro"/>
</dbReference>
<dbReference type="Proteomes" id="UP000033869">
    <property type="component" value="Unassembled WGS sequence"/>
</dbReference>
<gene>
    <name evidence="2" type="ORF">UU65_C0003G0095</name>
</gene>
<dbReference type="GO" id="GO:0004622">
    <property type="term" value="F:phosphatidylcholine lysophospholipase activity"/>
    <property type="evidence" value="ECO:0007669"/>
    <property type="project" value="TreeGrafter"/>
</dbReference>
<dbReference type="PANTHER" id="PTHR30383:SF5">
    <property type="entry name" value="SGNH HYDROLASE-TYPE ESTERASE DOMAIN-CONTAINING PROTEIN"/>
    <property type="match status" value="1"/>
</dbReference>